<accession>A0A0D3GNU4</accession>
<sequence length="233" mass="26965">MPMVDIFVPALGTLRWVDFFRWTSVRFRAMPNVHTLAVFVMVYGYVSHSLPLLQYFTEARDVRLSLIYPSISSNDKLLVEAVKDELPAIEILFLRLLTEGHTFGPCVFHLLRMSPSIRELKLQLEDHTEGRKVPCSSGCICYKPRDWETMNLRLVFLRKVEINNLSGAECQIYFVKRLLRWMPVLKTITLSFDPSVTVSEELSKELLSFSTPEICMEIYLHRDGARVKYIAAN</sequence>
<dbReference type="Proteomes" id="UP000026960">
    <property type="component" value="Chromosome 7"/>
</dbReference>
<dbReference type="HOGENOM" id="CLU_017148_4_0_1"/>
<reference evidence="1" key="1">
    <citation type="journal article" date="2009" name="Rice">
        <title>De Novo Next Generation Sequencing of Plant Genomes.</title>
        <authorList>
            <person name="Rounsley S."/>
            <person name="Marri P.R."/>
            <person name="Yu Y."/>
            <person name="He R."/>
            <person name="Sisneros N."/>
            <person name="Goicoechea J.L."/>
            <person name="Lee S.J."/>
            <person name="Angelova A."/>
            <person name="Kudrna D."/>
            <person name="Luo M."/>
            <person name="Affourtit J."/>
            <person name="Desany B."/>
            <person name="Knight J."/>
            <person name="Niazi F."/>
            <person name="Egholm M."/>
            <person name="Wing R.A."/>
        </authorList>
    </citation>
    <scope>NUCLEOTIDE SEQUENCE [LARGE SCALE GENOMIC DNA]</scope>
    <source>
        <strain evidence="1">cv. IRGC 105608</strain>
    </source>
</reference>
<organism evidence="1">
    <name type="scientific">Oryza barthii</name>
    <dbReference type="NCBI Taxonomy" id="65489"/>
    <lineage>
        <taxon>Eukaryota</taxon>
        <taxon>Viridiplantae</taxon>
        <taxon>Streptophyta</taxon>
        <taxon>Embryophyta</taxon>
        <taxon>Tracheophyta</taxon>
        <taxon>Spermatophyta</taxon>
        <taxon>Magnoliopsida</taxon>
        <taxon>Liliopsida</taxon>
        <taxon>Poales</taxon>
        <taxon>Poaceae</taxon>
        <taxon>BOP clade</taxon>
        <taxon>Oryzoideae</taxon>
        <taxon>Oryzeae</taxon>
        <taxon>Oryzinae</taxon>
        <taxon>Oryza</taxon>
    </lineage>
</organism>
<dbReference type="PaxDb" id="65489-OBART07G07780.1"/>
<evidence type="ECO:0008006" key="3">
    <source>
        <dbReference type="Google" id="ProtNLM"/>
    </source>
</evidence>
<dbReference type="InterPro" id="IPR055312">
    <property type="entry name" value="FBL15-like"/>
</dbReference>
<dbReference type="EnsemblPlants" id="OBART07G07780.1">
    <property type="protein sequence ID" value="OBART07G07780.1"/>
    <property type="gene ID" value="OBART07G07780"/>
</dbReference>
<evidence type="ECO:0000313" key="2">
    <source>
        <dbReference type="Proteomes" id="UP000026960"/>
    </source>
</evidence>
<keyword evidence="2" id="KW-1185">Reference proteome</keyword>
<evidence type="ECO:0000313" key="1">
    <source>
        <dbReference type="EnsemblPlants" id="OBART07G07780.1"/>
    </source>
</evidence>
<proteinExistence type="predicted"/>
<dbReference type="PANTHER" id="PTHR34709">
    <property type="entry name" value="OS10G0396666 PROTEIN"/>
    <property type="match status" value="1"/>
</dbReference>
<dbReference type="eggNOG" id="ENOG502RRS6">
    <property type="taxonomic scope" value="Eukaryota"/>
</dbReference>
<name>A0A0D3GNU4_9ORYZ</name>
<dbReference type="PANTHER" id="PTHR34709:SF61">
    <property type="entry name" value="OS07G0229100 PROTEIN"/>
    <property type="match status" value="1"/>
</dbReference>
<dbReference type="Gramene" id="OBART07G07780.1">
    <property type="protein sequence ID" value="OBART07G07780.1"/>
    <property type="gene ID" value="OBART07G07780"/>
</dbReference>
<dbReference type="AlphaFoldDB" id="A0A0D3GNU4"/>
<reference evidence="1" key="2">
    <citation type="submission" date="2015-03" db="UniProtKB">
        <authorList>
            <consortium name="EnsemblPlants"/>
        </authorList>
    </citation>
    <scope>IDENTIFICATION</scope>
</reference>
<dbReference type="STRING" id="65489.A0A0D3GNU4"/>
<protein>
    <recommendedName>
        <fullName evidence="3">FBD domain-containing protein</fullName>
    </recommendedName>
</protein>